<organism evidence="1 2">
    <name type="scientific">Henosepilachna vigintioctopunctata</name>
    <dbReference type="NCBI Taxonomy" id="420089"/>
    <lineage>
        <taxon>Eukaryota</taxon>
        <taxon>Metazoa</taxon>
        <taxon>Ecdysozoa</taxon>
        <taxon>Arthropoda</taxon>
        <taxon>Hexapoda</taxon>
        <taxon>Insecta</taxon>
        <taxon>Pterygota</taxon>
        <taxon>Neoptera</taxon>
        <taxon>Endopterygota</taxon>
        <taxon>Coleoptera</taxon>
        <taxon>Polyphaga</taxon>
        <taxon>Cucujiformia</taxon>
        <taxon>Coccinelloidea</taxon>
        <taxon>Coccinellidae</taxon>
        <taxon>Epilachninae</taxon>
        <taxon>Epilachnini</taxon>
        <taxon>Henosepilachna</taxon>
    </lineage>
</organism>
<dbReference type="Proteomes" id="UP001431783">
    <property type="component" value="Unassembled WGS sequence"/>
</dbReference>
<protein>
    <submittedName>
        <fullName evidence="1">Uncharacterized protein</fullName>
    </submittedName>
</protein>
<dbReference type="EMBL" id="JARQZJ010000104">
    <property type="protein sequence ID" value="KAK9887041.1"/>
    <property type="molecule type" value="Genomic_DNA"/>
</dbReference>
<gene>
    <name evidence="1" type="ORF">WA026_019966</name>
</gene>
<keyword evidence="2" id="KW-1185">Reference proteome</keyword>
<evidence type="ECO:0000313" key="1">
    <source>
        <dbReference type="EMBL" id="KAK9887041.1"/>
    </source>
</evidence>
<dbReference type="AlphaFoldDB" id="A0AAW1V4J4"/>
<name>A0AAW1V4J4_9CUCU</name>
<accession>A0AAW1V4J4</accession>
<proteinExistence type="predicted"/>
<reference evidence="1 2" key="1">
    <citation type="submission" date="2023-03" db="EMBL/GenBank/DDBJ databases">
        <title>Genome insight into feeding habits of ladybird beetles.</title>
        <authorList>
            <person name="Li H.-S."/>
            <person name="Huang Y.-H."/>
            <person name="Pang H."/>
        </authorList>
    </citation>
    <scope>NUCLEOTIDE SEQUENCE [LARGE SCALE GENOMIC DNA]</scope>
    <source>
        <strain evidence="1">SYSU_2023b</strain>
        <tissue evidence="1">Whole body</tissue>
    </source>
</reference>
<sequence>MEYSDKVNVAEVGTYGNRLVDQVYLEGILNEEKFLRTCFLNFIEDLPVGERICYTRGSQTVRRSMSNCYHYRSQDCFSQLYKYPVSNEMVVSEYLMALFTEQLSKLNECFSKCFEDGNVKKYVWIQDPFRAPK</sequence>
<evidence type="ECO:0000313" key="2">
    <source>
        <dbReference type="Proteomes" id="UP001431783"/>
    </source>
</evidence>
<comment type="caution">
    <text evidence="1">The sequence shown here is derived from an EMBL/GenBank/DDBJ whole genome shotgun (WGS) entry which is preliminary data.</text>
</comment>